<evidence type="ECO:0000259" key="1">
    <source>
        <dbReference type="Pfam" id="PF00561"/>
    </source>
</evidence>
<sequence length="202" mass="23250">MKKVLKEWFLKAPWGKIALISWGDPNGEPVLLVHGRQDSVSTFIPLLELLPDTYHYVAMDIPGNGLSDPLPIGLKLTRIFPVVVIEMVAEHMNWREFIYIAHSMGTELGLFYNAVYPGNLKRCIYLDGAPAIQRLLMTDYAAYYKTFYLDYYDNYDSINTDDRVYSRRDAVRAVMKARSLTSDQAELILTRNLKKIGDDKYK</sequence>
<dbReference type="SUPFAM" id="SSF53474">
    <property type="entry name" value="alpha/beta-Hydrolases"/>
    <property type="match status" value="1"/>
</dbReference>
<dbReference type="InterPro" id="IPR029058">
    <property type="entry name" value="AB_hydrolase_fold"/>
</dbReference>
<accession>A0ABN8IN27</accession>
<dbReference type="Proteomes" id="UP000837857">
    <property type="component" value="Chromosome 29"/>
</dbReference>
<feature type="domain" description="AB hydrolase-1" evidence="1">
    <location>
        <begin position="29"/>
        <end position="136"/>
    </location>
</feature>
<evidence type="ECO:0000313" key="2">
    <source>
        <dbReference type="EMBL" id="CAH2062368.1"/>
    </source>
</evidence>
<feature type="non-terminal residue" evidence="2">
    <location>
        <position position="1"/>
    </location>
</feature>
<keyword evidence="3" id="KW-1185">Reference proteome</keyword>
<protein>
    <recommendedName>
        <fullName evidence="1">AB hydrolase-1 domain-containing protein</fullName>
    </recommendedName>
</protein>
<dbReference type="InterPro" id="IPR050266">
    <property type="entry name" value="AB_hydrolase_sf"/>
</dbReference>
<proteinExistence type="predicted"/>
<reference evidence="2" key="1">
    <citation type="submission" date="2022-03" db="EMBL/GenBank/DDBJ databases">
        <authorList>
            <person name="Martin H S."/>
        </authorList>
    </citation>
    <scope>NUCLEOTIDE SEQUENCE</scope>
</reference>
<dbReference type="InterPro" id="IPR000073">
    <property type="entry name" value="AB_hydrolase_1"/>
</dbReference>
<dbReference type="PANTHER" id="PTHR43798:SF33">
    <property type="entry name" value="HYDROLASE, PUTATIVE (AFU_ORTHOLOGUE AFUA_2G14860)-RELATED"/>
    <property type="match status" value="1"/>
</dbReference>
<dbReference type="Gene3D" id="3.40.50.1820">
    <property type="entry name" value="alpha/beta hydrolase"/>
    <property type="match status" value="1"/>
</dbReference>
<dbReference type="EMBL" id="OW152841">
    <property type="protein sequence ID" value="CAH2062368.1"/>
    <property type="molecule type" value="Genomic_DNA"/>
</dbReference>
<name>A0ABN8IN27_9NEOP</name>
<evidence type="ECO:0000313" key="3">
    <source>
        <dbReference type="Proteomes" id="UP000837857"/>
    </source>
</evidence>
<gene>
    <name evidence="2" type="ORF">IPOD504_LOCUS11919</name>
</gene>
<organism evidence="2 3">
    <name type="scientific">Iphiclides podalirius</name>
    <name type="common">scarce swallowtail</name>
    <dbReference type="NCBI Taxonomy" id="110791"/>
    <lineage>
        <taxon>Eukaryota</taxon>
        <taxon>Metazoa</taxon>
        <taxon>Ecdysozoa</taxon>
        <taxon>Arthropoda</taxon>
        <taxon>Hexapoda</taxon>
        <taxon>Insecta</taxon>
        <taxon>Pterygota</taxon>
        <taxon>Neoptera</taxon>
        <taxon>Endopterygota</taxon>
        <taxon>Lepidoptera</taxon>
        <taxon>Glossata</taxon>
        <taxon>Ditrysia</taxon>
        <taxon>Papilionoidea</taxon>
        <taxon>Papilionidae</taxon>
        <taxon>Papilioninae</taxon>
        <taxon>Iphiclides</taxon>
    </lineage>
</organism>
<dbReference type="Pfam" id="PF00561">
    <property type="entry name" value="Abhydrolase_1"/>
    <property type="match status" value="1"/>
</dbReference>
<dbReference type="PANTHER" id="PTHR43798">
    <property type="entry name" value="MONOACYLGLYCEROL LIPASE"/>
    <property type="match status" value="1"/>
</dbReference>